<dbReference type="SUPFAM" id="SSF47336">
    <property type="entry name" value="ACP-like"/>
    <property type="match status" value="1"/>
</dbReference>
<dbReference type="GO" id="GO:0031177">
    <property type="term" value="F:phosphopantetheine binding"/>
    <property type="evidence" value="ECO:0007669"/>
    <property type="project" value="InterPro"/>
</dbReference>
<dbReference type="PANTHER" id="PTHR45527">
    <property type="entry name" value="NONRIBOSOMAL PEPTIDE SYNTHETASE"/>
    <property type="match status" value="1"/>
</dbReference>
<dbReference type="Pfam" id="PF00550">
    <property type="entry name" value="PP-binding"/>
    <property type="match status" value="1"/>
</dbReference>
<feature type="compositionally biased region" description="Polar residues" evidence="3">
    <location>
        <begin position="1283"/>
        <end position="1293"/>
    </location>
</feature>
<dbReference type="EMBL" id="SOBR01000002">
    <property type="protein sequence ID" value="TDU24042.1"/>
    <property type="molecule type" value="Genomic_DNA"/>
</dbReference>
<keyword evidence="2" id="KW-0597">Phosphoprotein</keyword>
<evidence type="ECO:0000313" key="6">
    <source>
        <dbReference type="Proteomes" id="UP000295380"/>
    </source>
</evidence>
<dbReference type="PANTHER" id="PTHR45527:SF1">
    <property type="entry name" value="FATTY ACID SYNTHASE"/>
    <property type="match status" value="1"/>
</dbReference>
<dbReference type="Gene3D" id="1.10.1200.10">
    <property type="entry name" value="ACP-like"/>
    <property type="match status" value="1"/>
</dbReference>
<gene>
    <name evidence="5" type="ORF">C8E00_102545</name>
</gene>
<keyword evidence="1" id="KW-0596">Phosphopantetheine</keyword>
<dbReference type="InterPro" id="IPR000415">
    <property type="entry name" value="Nitroreductase-like"/>
</dbReference>
<organism evidence="5 6">
    <name type="scientific">Chromohalobacter marismortui</name>
    <dbReference type="NCBI Taxonomy" id="42055"/>
    <lineage>
        <taxon>Bacteria</taxon>
        <taxon>Pseudomonadati</taxon>
        <taxon>Pseudomonadota</taxon>
        <taxon>Gammaproteobacteria</taxon>
        <taxon>Oceanospirillales</taxon>
        <taxon>Halomonadaceae</taxon>
        <taxon>Chromohalobacter</taxon>
    </lineage>
</organism>
<dbReference type="InterPro" id="IPR036736">
    <property type="entry name" value="ACP-like_sf"/>
</dbReference>
<keyword evidence="6" id="KW-1185">Reference proteome</keyword>
<dbReference type="InterPro" id="IPR000873">
    <property type="entry name" value="AMP-dep_synth/lig_dom"/>
</dbReference>
<dbReference type="CDD" id="cd02142">
    <property type="entry name" value="McbC_SagB-like_oxidoreductase"/>
    <property type="match status" value="1"/>
</dbReference>
<dbReference type="SMART" id="SM00823">
    <property type="entry name" value="PKS_PP"/>
    <property type="match status" value="1"/>
</dbReference>
<reference evidence="5 6" key="1">
    <citation type="submission" date="2019-03" db="EMBL/GenBank/DDBJ databases">
        <title>Genomic Encyclopedia of Type Strains, Phase IV (KMG-IV): sequencing the most valuable type-strain genomes for metagenomic binning, comparative biology and taxonomic classification.</title>
        <authorList>
            <person name="Goeker M."/>
        </authorList>
    </citation>
    <scope>NUCLEOTIDE SEQUENCE [LARGE SCALE GENOMIC DNA]</scope>
    <source>
        <strain evidence="5 6">DSM 6770</strain>
    </source>
</reference>
<dbReference type="SUPFAM" id="SSF53474">
    <property type="entry name" value="alpha/beta-Hydrolases"/>
    <property type="match status" value="1"/>
</dbReference>
<dbReference type="GO" id="GO:0043041">
    <property type="term" value="P:amino acid activation for nonribosomal peptide biosynthetic process"/>
    <property type="evidence" value="ECO:0007669"/>
    <property type="project" value="TreeGrafter"/>
</dbReference>
<dbReference type="InterPro" id="IPR001031">
    <property type="entry name" value="Thioesterase"/>
</dbReference>
<dbReference type="Gene3D" id="3.40.50.12780">
    <property type="entry name" value="N-terminal domain of ligase-like"/>
    <property type="match status" value="1"/>
</dbReference>
<dbReference type="Pfam" id="PF00975">
    <property type="entry name" value="Thioesterase"/>
    <property type="match status" value="1"/>
</dbReference>
<dbReference type="NCBIfam" id="TIGR01733">
    <property type="entry name" value="AA-adenyl-dom"/>
    <property type="match status" value="1"/>
</dbReference>
<dbReference type="InterPro" id="IPR029058">
    <property type="entry name" value="AB_hydrolase_fold"/>
</dbReference>
<dbReference type="InterPro" id="IPR045851">
    <property type="entry name" value="AMP-bd_C_sf"/>
</dbReference>
<dbReference type="GO" id="GO:0005737">
    <property type="term" value="C:cytoplasm"/>
    <property type="evidence" value="ECO:0007669"/>
    <property type="project" value="TreeGrafter"/>
</dbReference>
<dbReference type="PRINTS" id="PR00154">
    <property type="entry name" value="AMPBINDING"/>
</dbReference>
<evidence type="ECO:0000256" key="2">
    <source>
        <dbReference type="ARBA" id="ARBA00022553"/>
    </source>
</evidence>
<dbReference type="SUPFAM" id="SSF56801">
    <property type="entry name" value="Acetyl-CoA synthetase-like"/>
    <property type="match status" value="1"/>
</dbReference>
<dbReference type="PROSITE" id="PS00455">
    <property type="entry name" value="AMP_BINDING"/>
    <property type="match status" value="1"/>
</dbReference>
<dbReference type="Gene3D" id="3.40.109.10">
    <property type="entry name" value="NADH Oxidase"/>
    <property type="match status" value="1"/>
</dbReference>
<dbReference type="Gene3D" id="3.40.50.1820">
    <property type="entry name" value="alpha/beta hydrolase"/>
    <property type="match status" value="1"/>
</dbReference>
<proteinExistence type="predicted"/>
<dbReference type="InterPro" id="IPR042099">
    <property type="entry name" value="ANL_N_sf"/>
</dbReference>
<evidence type="ECO:0000313" key="5">
    <source>
        <dbReference type="EMBL" id="TDU24042.1"/>
    </source>
</evidence>
<sequence>MALNTQLPSHDIPTTLDTLSGMLAWQARTRPDAPAVISDDTQVSMADLASTAGSIAKGILSSAPGVSECLGLYADPSPEMISGLWGILWASRAYLPLAVEYPEERIRYIVEHSGSNTILTQAHLKAQLQRMVPHTTQVLVLEELLREPASEAATCTLEDLGYVIYTSGSTGKPKGVMISQEAVVNQLRWLSRQAYLRPGVRILQKTPVSFDAAQWELLAPAVGAAVVSGRPGMFRDAHAIISSIQRHSVTNLQCVPTLLSALVEDETFLSCTSLSTLFSGGEALSQKLARKVLTSMPHVDLVNLYGPTECTINATSHHVCVDELTDLSCAVSIGTPVDGVTCHILDSQMNHVPDGEEGELYLGGIQLAKGYRNSTELTRERFVFLPGAPQQRLYRTGDICSRQADGTLRFAGRSDHQVKLRGYRVELEEIIVAIEAHLWVRHASVVVLEDERTKGQSLTACIELNDKEAALMDQGVAGSHHQSKANKLQVKAQLANPGLRDDLSLASSAVTSLPGSQPFDEQRRKVFARKTYRFYDGGITTRDELAELISDWQRQMASPKDMQLPREWDIVLLSDLLRWFGSFQSEARLLPKYAYASPGALYATQLYVECAGIPDVEDGIHYYHPLRHTLIRVASPFSAIQEDGPRQLRFHFAGKRKAIEPVYKNNIREVLEIETGHMLGLLDEVLIKDGHSVTPAPRHEYLLAHLGLQRDDFDLGSFACVPAGRGWRPNVELYVQSTGLGTEGLEPGTWKIMRNKRKLISNNAIASRDVIAINQQVFNRSSVGLSILSREQDASLGYVALGYALHKFQRNEHGFGFMSSGYSSKSGNPLPAARRFDGILHEAGIESGPMYFFIGGKVSEAQRLSEGMHEDSVHMQGPAEMIRDELARSLPDYMIPDRVLVFDRLPLSANGKVDHKAVAASDQLREAVAAKPYKEPDSPTERWLATLWSDLLDFDPVSREDEFFLSGGNSLVAISMLASINKHFGLNLPAQVVFECPKLSELATRIDEGMATPSSRLIPLNDKTDAYPIFCWPGLGGYPMNLRPLAQTQARPFIGIQCYGLNEGETPYSTIAEMARADVEEIQHKQPSGPITLWGYSFGARLAFEAAWQLEQAGRQIDHLVLICPGNPHVDTGVVTEQRDANLSNLGFAAILLSVFFGKVDIEETKRCMAQCANLEAFIRYVHTRRPEVGVDTVRRITQLVCETYEFEYNFAELKVHRVSAPIDIVKAQGDDYSFLENASSYAAAAPRVLYSASDHYQILRDGPVRELAGMLTRAGQPPQGFEETSTTSASQREVSHAAH</sequence>
<dbReference type="InterPro" id="IPR010071">
    <property type="entry name" value="AA_adenyl_dom"/>
</dbReference>
<dbReference type="InterPro" id="IPR020806">
    <property type="entry name" value="PKS_PP-bd"/>
</dbReference>
<comment type="caution">
    <text evidence="5">The sequence shown here is derived from an EMBL/GenBank/DDBJ whole genome shotgun (WGS) entry which is preliminary data.</text>
</comment>
<dbReference type="Gene3D" id="3.30.300.30">
    <property type="match status" value="2"/>
</dbReference>
<feature type="domain" description="Carrier" evidence="4">
    <location>
        <begin position="935"/>
        <end position="1010"/>
    </location>
</feature>
<dbReference type="InterPro" id="IPR009081">
    <property type="entry name" value="PP-bd_ACP"/>
</dbReference>
<dbReference type="PROSITE" id="PS50075">
    <property type="entry name" value="CARRIER"/>
    <property type="match status" value="1"/>
</dbReference>
<evidence type="ECO:0000259" key="4">
    <source>
        <dbReference type="PROSITE" id="PS50075"/>
    </source>
</evidence>
<name>A0A4R7NTI9_9GAMM</name>
<dbReference type="Pfam" id="PF00501">
    <property type="entry name" value="AMP-binding"/>
    <property type="match status" value="1"/>
</dbReference>
<accession>A0A4R7NTI9</accession>
<dbReference type="CDD" id="cd05930">
    <property type="entry name" value="A_NRPS"/>
    <property type="match status" value="1"/>
</dbReference>
<evidence type="ECO:0000256" key="1">
    <source>
        <dbReference type="ARBA" id="ARBA00022450"/>
    </source>
</evidence>
<evidence type="ECO:0000256" key="3">
    <source>
        <dbReference type="SAM" id="MobiDB-lite"/>
    </source>
</evidence>
<dbReference type="OrthoDB" id="9757559at2"/>
<dbReference type="RefSeq" id="WP_133695704.1">
    <property type="nucleotide sequence ID" value="NZ_SOBR01000002.1"/>
</dbReference>
<protein>
    <submittedName>
        <fullName evidence="5">Amino acid adenylation domain-containing protein</fullName>
    </submittedName>
</protein>
<dbReference type="GO" id="GO:0016491">
    <property type="term" value="F:oxidoreductase activity"/>
    <property type="evidence" value="ECO:0007669"/>
    <property type="project" value="InterPro"/>
</dbReference>
<dbReference type="Proteomes" id="UP000295380">
    <property type="component" value="Unassembled WGS sequence"/>
</dbReference>
<dbReference type="InterPro" id="IPR020459">
    <property type="entry name" value="AMP-binding"/>
</dbReference>
<feature type="region of interest" description="Disordered" evidence="3">
    <location>
        <begin position="1275"/>
        <end position="1300"/>
    </location>
</feature>
<dbReference type="InterPro" id="IPR020845">
    <property type="entry name" value="AMP-binding_CS"/>
</dbReference>
<dbReference type="GO" id="GO:0044550">
    <property type="term" value="P:secondary metabolite biosynthetic process"/>
    <property type="evidence" value="ECO:0007669"/>
    <property type="project" value="TreeGrafter"/>
</dbReference>